<feature type="transmembrane region" description="Helical" evidence="1">
    <location>
        <begin position="32"/>
        <end position="52"/>
    </location>
</feature>
<organism evidence="2 3">
    <name type="scientific">Metabacillus halosaccharovorans</name>
    <dbReference type="NCBI Taxonomy" id="930124"/>
    <lineage>
        <taxon>Bacteria</taxon>
        <taxon>Bacillati</taxon>
        <taxon>Bacillota</taxon>
        <taxon>Bacilli</taxon>
        <taxon>Bacillales</taxon>
        <taxon>Bacillaceae</taxon>
        <taxon>Metabacillus</taxon>
    </lineage>
</organism>
<dbReference type="EMBL" id="JAOYEY010000043">
    <property type="protein sequence ID" value="MCV9886756.1"/>
    <property type="molecule type" value="Genomic_DNA"/>
</dbReference>
<sequence>MWTIVGILLIGLLVWIIEIKALLKSKSYREMIIYSFLLTSGLSFACLLALNIRIPTPLDFLNRIYSPIISSIERFLS</sequence>
<dbReference type="RefSeq" id="WP_226529441.1">
    <property type="nucleotide sequence ID" value="NZ_JAOYEY010000043.1"/>
</dbReference>
<evidence type="ECO:0000256" key="1">
    <source>
        <dbReference type="SAM" id="Phobius"/>
    </source>
</evidence>
<gene>
    <name evidence="2" type="ORF">OIH86_14045</name>
</gene>
<reference evidence="2 3" key="1">
    <citation type="submission" date="2022-10" db="EMBL/GenBank/DDBJ databases">
        <title>Draft genome assembly of moderately radiation resistant bacterium Metabacillus halosaccharovorans.</title>
        <authorList>
            <person name="Pal S."/>
            <person name="Gopinathan A."/>
        </authorList>
    </citation>
    <scope>NUCLEOTIDE SEQUENCE [LARGE SCALE GENOMIC DNA]</scope>
    <source>
        <strain evidence="2 3">VITHBRA001</strain>
    </source>
</reference>
<accession>A0ABT3DIM9</accession>
<evidence type="ECO:0000313" key="3">
    <source>
        <dbReference type="Proteomes" id="UP001526147"/>
    </source>
</evidence>
<protein>
    <submittedName>
        <fullName evidence="2">Uncharacterized protein</fullName>
    </submittedName>
</protein>
<evidence type="ECO:0000313" key="2">
    <source>
        <dbReference type="EMBL" id="MCV9886756.1"/>
    </source>
</evidence>
<keyword evidence="1" id="KW-0812">Transmembrane</keyword>
<feature type="transmembrane region" description="Helical" evidence="1">
    <location>
        <begin position="6"/>
        <end position="23"/>
    </location>
</feature>
<comment type="caution">
    <text evidence="2">The sequence shown here is derived from an EMBL/GenBank/DDBJ whole genome shotgun (WGS) entry which is preliminary data.</text>
</comment>
<keyword evidence="1" id="KW-0472">Membrane</keyword>
<dbReference type="Proteomes" id="UP001526147">
    <property type="component" value="Unassembled WGS sequence"/>
</dbReference>
<keyword evidence="1" id="KW-1133">Transmembrane helix</keyword>
<proteinExistence type="predicted"/>
<keyword evidence="3" id="KW-1185">Reference proteome</keyword>
<name>A0ABT3DIM9_9BACI</name>